<comment type="similarity">
    <text evidence="2">Belongs to the methylmalonyl-CoA mutase family.</text>
</comment>
<dbReference type="PANTHER" id="PTHR48101">
    <property type="entry name" value="METHYLMALONYL-COA MUTASE, MITOCHONDRIAL-RELATED"/>
    <property type="match status" value="1"/>
</dbReference>
<dbReference type="InterPro" id="IPR016176">
    <property type="entry name" value="Cbl-dep_enz_cat"/>
</dbReference>
<dbReference type="Gene3D" id="3.20.20.240">
    <property type="entry name" value="Methylmalonyl-CoA mutase"/>
    <property type="match status" value="1"/>
</dbReference>
<feature type="domain" description="Methylmalonyl-CoA mutase alpha/beta chain catalytic" evidence="7">
    <location>
        <begin position="125"/>
        <end position="451"/>
    </location>
</feature>
<keyword evidence="9" id="KW-1185">Reference proteome</keyword>
<dbReference type="SUPFAM" id="SSF52242">
    <property type="entry name" value="Cobalamin (vitamin B12)-binding domain"/>
    <property type="match status" value="1"/>
</dbReference>
<reference evidence="8 9" key="1">
    <citation type="submission" date="2024-06" db="EMBL/GenBank/DDBJ databases">
        <title>Pontibacter populi HYL7-15.</title>
        <authorList>
            <person name="Kim M.K."/>
        </authorList>
    </citation>
    <scope>NUCLEOTIDE SEQUENCE [LARGE SCALE GENOMIC DNA]</scope>
    <source>
        <strain evidence="8 9">HYL7-15</strain>
    </source>
</reference>
<name>A0ABV1RNX0_9BACT</name>
<evidence type="ECO:0000256" key="1">
    <source>
        <dbReference type="ARBA" id="ARBA00001922"/>
    </source>
</evidence>
<proteinExistence type="inferred from homology"/>
<dbReference type="PANTHER" id="PTHR48101:SF1">
    <property type="entry name" value="METHYLMALONYL-COA MUTASE, LARGE SUBUNIT"/>
    <property type="match status" value="1"/>
</dbReference>
<dbReference type="Gene3D" id="3.40.50.280">
    <property type="entry name" value="Cobalamin-binding domain"/>
    <property type="match status" value="1"/>
</dbReference>
<feature type="region of interest" description="Disordered" evidence="6">
    <location>
        <begin position="1"/>
        <end position="28"/>
    </location>
</feature>
<keyword evidence="5" id="KW-0170">Cobalt</keyword>
<evidence type="ECO:0000256" key="2">
    <source>
        <dbReference type="ARBA" id="ARBA00008465"/>
    </source>
</evidence>
<keyword evidence="3" id="KW-0846">Cobalamin</keyword>
<dbReference type="InterPro" id="IPR006099">
    <property type="entry name" value="MeMalonylCoA_mutase_a/b_cat"/>
</dbReference>
<evidence type="ECO:0000256" key="4">
    <source>
        <dbReference type="ARBA" id="ARBA00023235"/>
    </source>
</evidence>
<evidence type="ECO:0000256" key="3">
    <source>
        <dbReference type="ARBA" id="ARBA00022628"/>
    </source>
</evidence>
<accession>A0ABV1RNX0</accession>
<comment type="cofactor">
    <cofactor evidence="1">
        <name>adenosylcob(III)alamin</name>
        <dbReference type="ChEBI" id="CHEBI:18408"/>
    </cofactor>
</comment>
<evidence type="ECO:0000256" key="5">
    <source>
        <dbReference type="ARBA" id="ARBA00023285"/>
    </source>
</evidence>
<evidence type="ECO:0000256" key="6">
    <source>
        <dbReference type="SAM" id="MobiDB-lite"/>
    </source>
</evidence>
<evidence type="ECO:0000259" key="7">
    <source>
        <dbReference type="Pfam" id="PF01642"/>
    </source>
</evidence>
<dbReference type="CDD" id="cd03677">
    <property type="entry name" value="MM_CoA_mutase_beta"/>
    <property type="match status" value="1"/>
</dbReference>
<dbReference type="SUPFAM" id="SSF51703">
    <property type="entry name" value="Cobalamin (vitamin B12)-dependent enzymes"/>
    <property type="match status" value="1"/>
</dbReference>
<comment type="caution">
    <text evidence="8">The sequence shown here is derived from an EMBL/GenBank/DDBJ whole genome shotgun (WGS) entry which is preliminary data.</text>
</comment>
<dbReference type="Pfam" id="PF01642">
    <property type="entry name" value="MM_CoA_mutase"/>
    <property type="match status" value="2"/>
</dbReference>
<feature type="compositionally biased region" description="Polar residues" evidence="6">
    <location>
        <begin position="8"/>
        <end position="19"/>
    </location>
</feature>
<protein>
    <submittedName>
        <fullName evidence="8">Methylmalonyl-CoA mutase subunit beta</fullName>
    </submittedName>
</protein>
<evidence type="ECO:0000313" key="8">
    <source>
        <dbReference type="EMBL" id="MER2996068.1"/>
    </source>
</evidence>
<evidence type="ECO:0000313" key="9">
    <source>
        <dbReference type="Proteomes" id="UP001476807"/>
    </source>
</evidence>
<feature type="domain" description="Methylmalonyl-CoA mutase alpha/beta chain catalytic" evidence="7">
    <location>
        <begin position="42"/>
        <end position="115"/>
    </location>
</feature>
<organism evidence="8 9">
    <name type="scientific">Pontibacter populi</name>
    <dbReference type="NCBI Taxonomy" id="890055"/>
    <lineage>
        <taxon>Bacteria</taxon>
        <taxon>Pseudomonadati</taxon>
        <taxon>Bacteroidota</taxon>
        <taxon>Cytophagia</taxon>
        <taxon>Cytophagales</taxon>
        <taxon>Hymenobacteraceae</taxon>
        <taxon>Pontibacter</taxon>
    </lineage>
</organism>
<dbReference type="RefSeq" id="WP_350410159.1">
    <property type="nucleotide sequence ID" value="NZ_JBEOKT010000001.1"/>
</dbReference>
<dbReference type="InterPro" id="IPR036724">
    <property type="entry name" value="Cobalamin-bd_sf"/>
</dbReference>
<dbReference type="EMBL" id="JBEOKT010000001">
    <property type="protein sequence ID" value="MER2996068.1"/>
    <property type="molecule type" value="Genomic_DNA"/>
</dbReference>
<gene>
    <name evidence="8" type="ORF">ABS362_00840</name>
</gene>
<sequence length="612" mass="68763">MTDENKPTQKLFSEFTPATASEWEERARKDLRDTPLEQLTWHTYEGIDIKPYYTKEDIQQLATTQQKPGNYPFLRGTKTDANTWLNIQEINVSGDSITAIDKAADALSRGADGIHFILPQPELFDIVYLLSKIDLNKHVVGFTLPNKLDHFPNRLYSKLHANHVSPQNLRGFIKYDPMTAKGELSREENKAIVDVLELTRISPEFYGITISGTNFSSIGASATQEIAYTLSAAVAYVHRLANAGQSVEDVLSNVQFHMASGTNYFFEIAKLRALRLLWAAIVEAYIAPPALAAKLRIHSSTSSWYQTTLDPYVNMLRVTTEAMSAVIAGADSLTVSPFDSTFKASDEFSERIARNVSIILKEEAYLDKAIDPAAGSYYLESLTDQLATKAWELFKEVETKGGFEQAYESGFILGSITEVSRRKFRDIANGRMVLVGTNKYPNPKEKIDFDPEELIQSEAFDTTRAAYPTEVMRMATELHLRKRQRRPKAIVAVIGENEKRHVNATFAQELFSCAGFETQLQHYSSVEEASDKLQSTAAEVLVVASSESAYVREFGPRIRNHHAKPTIILADNPEHMKDEMVANGYDEFIFEDCDMKSILDLVHRKLHGNNGQ</sequence>
<dbReference type="Proteomes" id="UP001476807">
    <property type="component" value="Unassembled WGS sequence"/>
</dbReference>
<keyword evidence="4" id="KW-0413">Isomerase</keyword>